<feature type="compositionally biased region" description="Low complexity" evidence="3">
    <location>
        <begin position="1"/>
        <end position="20"/>
    </location>
</feature>
<evidence type="ECO:0000256" key="2">
    <source>
        <dbReference type="PROSITE-ProRule" id="PRU00335"/>
    </source>
</evidence>
<dbReference type="InterPro" id="IPR050109">
    <property type="entry name" value="HTH-type_TetR-like_transc_reg"/>
</dbReference>
<dbReference type="EMBL" id="JFHE01000003">
    <property type="protein sequence ID" value="KDR36526.1"/>
    <property type="molecule type" value="Genomic_DNA"/>
</dbReference>
<dbReference type="PANTHER" id="PTHR30328">
    <property type="entry name" value="TRANSCRIPTIONAL REPRESSOR"/>
    <property type="match status" value="1"/>
</dbReference>
<dbReference type="InterPro" id="IPR009057">
    <property type="entry name" value="Homeodomain-like_sf"/>
</dbReference>
<evidence type="ECO:0000313" key="8">
    <source>
        <dbReference type="Proteomes" id="UP000597138"/>
    </source>
</evidence>
<dbReference type="PROSITE" id="PS50977">
    <property type="entry name" value="HTH_TETR_2"/>
    <property type="match status" value="1"/>
</dbReference>
<evidence type="ECO:0000256" key="1">
    <source>
        <dbReference type="ARBA" id="ARBA00023125"/>
    </source>
</evidence>
<dbReference type="eggNOG" id="COG1309">
    <property type="taxonomic scope" value="Bacteria"/>
</dbReference>
<comment type="caution">
    <text evidence="6">The sequence shown here is derived from an EMBL/GenBank/DDBJ whole genome shotgun (WGS) entry which is preliminary data.</text>
</comment>
<dbReference type="Proteomes" id="UP000597138">
    <property type="component" value="Unassembled WGS sequence"/>
</dbReference>
<dbReference type="EMBL" id="BMEG01000001">
    <property type="protein sequence ID" value="GGD55222.1"/>
    <property type="molecule type" value="Genomic_DNA"/>
</dbReference>
<dbReference type="PRINTS" id="PR00455">
    <property type="entry name" value="HTHTETR"/>
</dbReference>
<accession>A0A069PGS6</accession>
<sequence length="229" mass="26154">MKKGSKAATPVSAAPSPTGSEGRRKYDPEETKRNILDIATQEFSAMGLTGARVDAIAERTNTTKRMLYYYFGSKEGLYEAVLEQVYGDIRALEQELHLAEMDPEEALREFVGFTFDYHDKHRDFVRLVTIENVHSAKYIEQSKTFKTRNSTVVKTIEDLIARGVEAGRFRDDVDPIDLHLMISSFCFHRVANRHTWSAAFGRDPSGPRSRARHREMIIEAVLCFMRRDG</sequence>
<dbReference type="PANTHER" id="PTHR30328:SF54">
    <property type="entry name" value="HTH-TYPE TRANSCRIPTIONAL REPRESSOR SCO4008"/>
    <property type="match status" value="1"/>
</dbReference>
<evidence type="ECO:0000313" key="7">
    <source>
        <dbReference type="Proteomes" id="UP000027439"/>
    </source>
</evidence>
<evidence type="ECO:0000313" key="6">
    <source>
        <dbReference type="EMBL" id="KDR36526.1"/>
    </source>
</evidence>
<dbReference type="Proteomes" id="UP000027439">
    <property type="component" value="Unassembled WGS sequence"/>
</dbReference>
<name>A0A069PGS6_9BURK</name>
<dbReference type="InterPro" id="IPR036271">
    <property type="entry name" value="Tet_transcr_reg_TetR-rel_C_sf"/>
</dbReference>
<dbReference type="Pfam" id="PF00440">
    <property type="entry name" value="TetR_N"/>
    <property type="match status" value="1"/>
</dbReference>
<organism evidence="6 7">
    <name type="scientific">Caballeronia grimmiae</name>
    <dbReference type="NCBI Taxonomy" id="1071679"/>
    <lineage>
        <taxon>Bacteria</taxon>
        <taxon>Pseudomonadati</taxon>
        <taxon>Pseudomonadota</taxon>
        <taxon>Betaproteobacteria</taxon>
        <taxon>Burkholderiales</taxon>
        <taxon>Burkholderiaceae</taxon>
        <taxon>Caballeronia</taxon>
    </lineage>
</organism>
<dbReference type="Pfam" id="PF17938">
    <property type="entry name" value="TetR_C_29"/>
    <property type="match status" value="1"/>
</dbReference>
<gene>
    <name evidence="6" type="ORF">BG57_16920</name>
    <name evidence="5" type="ORF">GCM10010985_06260</name>
</gene>
<dbReference type="InterPro" id="IPR041474">
    <property type="entry name" value="NicS_C"/>
</dbReference>
<dbReference type="AlphaFoldDB" id="A0A069PGS6"/>
<reference evidence="6 7" key="2">
    <citation type="submission" date="2014-03" db="EMBL/GenBank/DDBJ databases">
        <title>Draft Genome Sequences of Four Burkholderia Strains.</title>
        <authorList>
            <person name="Liu X.Y."/>
            <person name="Li C.X."/>
            <person name="Xu J.H."/>
        </authorList>
    </citation>
    <scope>NUCLEOTIDE SEQUENCE [LARGE SCALE GENOMIC DNA]</scope>
    <source>
        <strain evidence="6 7">R27</strain>
    </source>
</reference>
<reference evidence="5" key="4">
    <citation type="submission" date="2024-05" db="EMBL/GenBank/DDBJ databases">
        <authorList>
            <person name="Sun Q."/>
            <person name="Zhou Y."/>
        </authorList>
    </citation>
    <scope>NUCLEOTIDE SEQUENCE</scope>
    <source>
        <strain evidence="5">CGMCC 1.11013</strain>
    </source>
</reference>
<feature type="region of interest" description="Disordered" evidence="3">
    <location>
        <begin position="1"/>
        <end position="31"/>
    </location>
</feature>
<dbReference type="SUPFAM" id="SSF46689">
    <property type="entry name" value="Homeodomain-like"/>
    <property type="match status" value="1"/>
</dbReference>
<feature type="compositionally biased region" description="Basic and acidic residues" evidence="3">
    <location>
        <begin position="21"/>
        <end position="31"/>
    </location>
</feature>
<dbReference type="RefSeq" id="WP_035960729.1">
    <property type="nucleotide sequence ID" value="NZ_BMEG01000001.1"/>
</dbReference>
<proteinExistence type="predicted"/>
<feature type="DNA-binding region" description="H-T-H motif" evidence="2">
    <location>
        <begin position="52"/>
        <end position="71"/>
    </location>
</feature>
<reference evidence="5" key="1">
    <citation type="journal article" date="2014" name="Int. J. Syst. Evol. Microbiol.">
        <title>Complete genome of a new Firmicutes species belonging to the dominant human colonic microbiota ('Ruminococcus bicirculans') reveals two chromosomes and a selective capacity to utilize plant glucans.</title>
        <authorList>
            <consortium name="NISC Comparative Sequencing Program"/>
            <person name="Wegmann U."/>
            <person name="Louis P."/>
            <person name="Goesmann A."/>
            <person name="Henrissat B."/>
            <person name="Duncan S.H."/>
            <person name="Flint H.J."/>
        </authorList>
    </citation>
    <scope>NUCLEOTIDE SEQUENCE</scope>
    <source>
        <strain evidence="5">CGMCC 1.11013</strain>
    </source>
</reference>
<keyword evidence="1 2" id="KW-0238">DNA-binding</keyword>
<dbReference type="InterPro" id="IPR001647">
    <property type="entry name" value="HTH_TetR"/>
</dbReference>
<dbReference type="GO" id="GO:0003677">
    <property type="term" value="F:DNA binding"/>
    <property type="evidence" value="ECO:0007669"/>
    <property type="project" value="UniProtKB-UniRule"/>
</dbReference>
<keyword evidence="8" id="KW-1185">Reference proteome</keyword>
<dbReference type="Gene3D" id="1.10.357.10">
    <property type="entry name" value="Tetracycline Repressor, domain 2"/>
    <property type="match status" value="1"/>
</dbReference>
<dbReference type="STRING" id="1071679.BG57_16920"/>
<dbReference type="SUPFAM" id="SSF48498">
    <property type="entry name" value="Tetracyclin repressor-like, C-terminal domain"/>
    <property type="match status" value="1"/>
</dbReference>
<feature type="domain" description="HTH tetR-type" evidence="4">
    <location>
        <begin position="29"/>
        <end position="89"/>
    </location>
</feature>
<protein>
    <submittedName>
        <fullName evidence="6">TetR family transcriptional regulator</fullName>
    </submittedName>
</protein>
<evidence type="ECO:0000256" key="3">
    <source>
        <dbReference type="SAM" id="MobiDB-lite"/>
    </source>
</evidence>
<dbReference type="OrthoDB" id="2356263at2"/>
<reference evidence="8" key="3">
    <citation type="journal article" date="2019" name="Int. J. Syst. Evol. Microbiol.">
        <title>The Global Catalogue of Microorganisms (GCM) 10K type strain sequencing project: providing services to taxonomists for standard genome sequencing and annotation.</title>
        <authorList>
            <consortium name="The Broad Institute Genomics Platform"/>
            <consortium name="The Broad Institute Genome Sequencing Center for Infectious Disease"/>
            <person name="Wu L."/>
            <person name="Ma J."/>
        </authorList>
    </citation>
    <scope>NUCLEOTIDE SEQUENCE [LARGE SCALE GENOMIC DNA]</scope>
    <source>
        <strain evidence="8">CGMCC 1.11013</strain>
    </source>
</reference>
<evidence type="ECO:0000313" key="5">
    <source>
        <dbReference type="EMBL" id="GGD55222.1"/>
    </source>
</evidence>
<evidence type="ECO:0000259" key="4">
    <source>
        <dbReference type="PROSITE" id="PS50977"/>
    </source>
</evidence>